<dbReference type="Proteomes" id="UP000185494">
    <property type="component" value="Chromosome 1"/>
</dbReference>
<dbReference type="Pfam" id="PF03743">
    <property type="entry name" value="TrbI"/>
    <property type="match status" value="1"/>
</dbReference>
<accession>A0A1L7AN05</accession>
<geneLocation type="plasmid" evidence="3 4">
    <name>1</name>
</geneLocation>
<organism evidence="3 4">
    <name type="scientific">Roseomonas gilardii</name>
    <dbReference type="NCBI Taxonomy" id="257708"/>
    <lineage>
        <taxon>Bacteria</taxon>
        <taxon>Pseudomonadati</taxon>
        <taxon>Pseudomonadota</taxon>
        <taxon>Alphaproteobacteria</taxon>
        <taxon>Acetobacterales</taxon>
        <taxon>Roseomonadaceae</taxon>
        <taxon>Roseomonas</taxon>
    </lineage>
</organism>
<reference evidence="3 4" key="1">
    <citation type="submission" date="2016-05" db="EMBL/GenBank/DDBJ databases">
        <title>Complete Genome and Methylome Analysis of Psychrotrophic Bacterial Isolates from Antarctic Lake Untersee.</title>
        <authorList>
            <person name="Fomenkov A."/>
            <person name="Akimov V.N."/>
            <person name="Vasilyeva L.V."/>
            <person name="Andersen D."/>
            <person name="Vincze T."/>
            <person name="Roberts R.J."/>
        </authorList>
    </citation>
    <scope>NUCLEOTIDE SEQUENCE [LARGE SCALE GENOMIC DNA]</scope>
    <source>
        <strain evidence="3 4">U14-5</strain>
        <plasmid evidence="4">Plasmid 1</plasmid>
    </source>
</reference>
<dbReference type="RefSeq" id="WP_075800838.1">
    <property type="nucleotide sequence ID" value="NZ_CP015585.1"/>
</dbReference>
<evidence type="ECO:0000313" key="4">
    <source>
        <dbReference type="Proteomes" id="UP000185494"/>
    </source>
</evidence>
<evidence type="ECO:0000256" key="1">
    <source>
        <dbReference type="SAM" id="MobiDB-lite"/>
    </source>
</evidence>
<keyword evidence="3" id="KW-0614">Plasmid</keyword>
<dbReference type="CDD" id="cd16431">
    <property type="entry name" value="IcmE"/>
    <property type="match status" value="1"/>
</dbReference>
<dbReference type="InterPro" id="IPR049855">
    <property type="entry name" value="DotG/IcmE-like_C"/>
</dbReference>
<feature type="compositionally biased region" description="Basic and acidic residues" evidence="1">
    <location>
        <begin position="245"/>
        <end position="257"/>
    </location>
</feature>
<keyword evidence="2" id="KW-0472">Membrane</keyword>
<evidence type="ECO:0000313" key="3">
    <source>
        <dbReference type="EMBL" id="APT60132.1"/>
    </source>
</evidence>
<feature type="compositionally biased region" description="Pro residues" evidence="1">
    <location>
        <begin position="118"/>
        <end position="131"/>
    </location>
</feature>
<dbReference type="KEGG" id="rgi:RGI145_22515"/>
<proteinExistence type="predicted"/>
<gene>
    <name evidence="3" type="ORF">RGI145_22515</name>
</gene>
<protein>
    <submittedName>
        <fullName evidence="3">Uncharacterized protein</fullName>
    </submittedName>
</protein>
<keyword evidence="2" id="KW-0812">Transmembrane</keyword>
<feature type="region of interest" description="Disordered" evidence="1">
    <location>
        <begin position="214"/>
        <end position="271"/>
    </location>
</feature>
<name>A0A1L7AN05_9PROT</name>
<feature type="compositionally biased region" description="Low complexity" evidence="1">
    <location>
        <begin position="83"/>
        <end position="96"/>
    </location>
</feature>
<feature type="region of interest" description="Disordered" evidence="1">
    <location>
        <begin position="50"/>
        <end position="143"/>
    </location>
</feature>
<sequence>MSDTAIRRSRGFRNPFSRALAAGPLRLAGIAGVAVALIGTIAWATMHEKAVSPESRTARQPLVNTLPGGTNSTPYQDRLAVVANQQQAARAQEAGQSFTPPIAASQRNPATGLVLPDPVTPPGAVGPPPSLPTAATAPPSPPFVAPVPAPQARHAPATPPVLFASAPPTSAASPQGPIRTVAQTGTTSPQVDDPAFRVAVNNLFGSWQGRPAQTTVTLVPSSTSAGEADQDGRPRSAAAAPLARRMADDGRSSRDATEAASEGRAATSRQGRLLMPAGRGLYAHTVLAVNSETGGPIVLQADSGPLAGARLIGSFSTAGQSNRLVVRVDRVQFQGRSIQAEAIVVAPDTMETAVATSVDQRVLERFVLPGAAAFIAGIGQAVATTSNSYTQLGPLGGASVITRLNPEQQLAVGAGVAAQQVGRALQQAAPRGPTIHLAANAPVGIMFLNDLRAED</sequence>
<dbReference type="InterPro" id="IPR005498">
    <property type="entry name" value="T4SS_VirB10/TraB/TrbI"/>
</dbReference>
<feature type="transmembrane region" description="Helical" evidence="2">
    <location>
        <begin position="21"/>
        <end position="46"/>
    </location>
</feature>
<feature type="compositionally biased region" description="Polar residues" evidence="1">
    <location>
        <begin position="214"/>
        <end position="225"/>
    </location>
</feature>
<keyword evidence="2" id="KW-1133">Transmembrane helix</keyword>
<dbReference type="AlphaFoldDB" id="A0A1L7AN05"/>
<dbReference type="EMBL" id="CP015585">
    <property type="protein sequence ID" value="APT60132.1"/>
    <property type="molecule type" value="Genomic_DNA"/>
</dbReference>
<evidence type="ECO:0000256" key="2">
    <source>
        <dbReference type="SAM" id="Phobius"/>
    </source>
</evidence>
<feature type="compositionally biased region" description="Low complexity" evidence="1">
    <location>
        <begin position="235"/>
        <end position="244"/>
    </location>
</feature>